<dbReference type="Proteomes" id="UP000579281">
    <property type="component" value="Unassembled WGS sequence"/>
</dbReference>
<dbReference type="RefSeq" id="WP_184313395.1">
    <property type="nucleotide sequence ID" value="NZ_JACHEN010000045.1"/>
</dbReference>
<dbReference type="AlphaFoldDB" id="A0A841KZE7"/>
<dbReference type="EMBL" id="JACHEN010000045">
    <property type="protein sequence ID" value="MBB6218693.1"/>
    <property type="molecule type" value="Genomic_DNA"/>
</dbReference>
<dbReference type="Pfam" id="PF13490">
    <property type="entry name" value="zf-HC2"/>
    <property type="match status" value="1"/>
</dbReference>
<dbReference type="InterPro" id="IPR027383">
    <property type="entry name" value="Znf_put"/>
</dbReference>
<evidence type="ECO:0000256" key="1">
    <source>
        <dbReference type="ARBA" id="ARBA00024353"/>
    </source>
</evidence>
<sequence length="151" mass="17573">MECKKIARMLDRYIRKELDETVEKEIEEHIANCQACSEELRAQEAVHQLLDFPVEIKAPPDFTLTVMAKVQKIHRKAGPSHMLYSGWGRSLVAAGILMTVINMADISKHFDYNRMLYKTSAIQKSIVFSMDEVNRNISRVFNNIDMRIWRD</sequence>
<gene>
    <name evidence="4" type="ORF">HNQ80_004867</name>
</gene>
<evidence type="ECO:0000259" key="3">
    <source>
        <dbReference type="Pfam" id="PF13490"/>
    </source>
</evidence>
<comment type="caution">
    <text evidence="4">The sequence shown here is derived from an EMBL/GenBank/DDBJ whole genome shotgun (WGS) entry which is preliminary data.</text>
</comment>
<organism evidence="4 5">
    <name type="scientific">Anaerosolibacter carboniphilus</name>
    <dbReference type="NCBI Taxonomy" id="1417629"/>
    <lineage>
        <taxon>Bacteria</taxon>
        <taxon>Bacillati</taxon>
        <taxon>Bacillota</taxon>
        <taxon>Clostridia</taxon>
        <taxon>Peptostreptococcales</taxon>
        <taxon>Thermotaleaceae</taxon>
        <taxon>Anaerosolibacter</taxon>
    </lineage>
</organism>
<dbReference type="InterPro" id="IPR041916">
    <property type="entry name" value="Anti_sigma_zinc_sf"/>
</dbReference>
<evidence type="ECO:0000313" key="4">
    <source>
        <dbReference type="EMBL" id="MBB6218693.1"/>
    </source>
</evidence>
<dbReference type="Gene3D" id="1.10.10.1320">
    <property type="entry name" value="Anti-sigma factor, zinc-finger domain"/>
    <property type="match status" value="1"/>
</dbReference>
<keyword evidence="5" id="KW-1185">Reference proteome</keyword>
<comment type="similarity">
    <text evidence="1">Belongs to the zinc-associated anti-sigma factor (ZAS) superfamily. Anti-sigma-W factor family.</text>
</comment>
<accession>A0A841KZE7</accession>
<proteinExistence type="inferred from homology"/>
<feature type="domain" description="Putative zinc-finger" evidence="3">
    <location>
        <begin position="3"/>
        <end position="36"/>
    </location>
</feature>
<reference evidence="4 5" key="1">
    <citation type="submission" date="2020-08" db="EMBL/GenBank/DDBJ databases">
        <title>Genomic Encyclopedia of Type Strains, Phase IV (KMG-IV): sequencing the most valuable type-strain genomes for metagenomic binning, comparative biology and taxonomic classification.</title>
        <authorList>
            <person name="Goeker M."/>
        </authorList>
    </citation>
    <scope>NUCLEOTIDE SEQUENCE [LARGE SCALE GENOMIC DNA]</scope>
    <source>
        <strain evidence="4 5">DSM 103526</strain>
    </source>
</reference>
<protein>
    <recommendedName>
        <fullName evidence="2">Anti-sigma-W factor RsiW</fullName>
    </recommendedName>
</protein>
<evidence type="ECO:0000256" key="2">
    <source>
        <dbReference type="ARBA" id="ARBA00024438"/>
    </source>
</evidence>
<name>A0A841KZE7_9FIRM</name>
<evidence type="ECO:0000313" key="5">
    <source>
        <dbReference type="Proteomes" id="UP000579281"/>
    </source>
</evidence>